<proteinExistence type="predicted"/>
<name>A0A517LX94_9BACT</name>
<dbReference type="KEGG" id="ruv:EC9_14230"/>
<organism evidence="2 3">
    <name type="scientific">Rosistilla ulvae</name>
    <dbReference type="NCBI Taxonomy" id="1930277"/>
    <lineage>
        <taxon>Bacteria</taxon>
        <taxon>Pseudomonadati</taxon>
        <taxon>Planctomycetota</taxon>
        <taxon>Planctomycetia</taxon>
        <taxon>Pirellulales</taxon>
        <taxon>Pirellulaceae</taxon>
        <taxon>Rosistilla</taxon>
    </lineage>
</organism>
<dbReference type="Gene3D" id="3.40.50.1820">
    <property type="entry name" value="alpha/beta hydrolase"/>
    <property type="match status" value="1"/>
</dbReference>
<evidence type="ECO:0008006" key="4">
    <source>
        <dbReference type="Google" id="ProtNLM"/>
    </source>
</evidence>
<evidence type="ECO:0000256" key="1">
    <source>
        <dbReference type="SAM" id="SignalP"/>
    </source>
</evidence>
<keyword evidence="3" id="KW-1185">Reference proteome</keyword>
<dbReference type="Proteomes" id="UP000319557">
    <property type="component" value="Chromosome"/>
</dbReference>
<evidence type="ECO:0000313" key="3">
    <source>
        <dbReference type="Proteomes" id="UP000319557"/>
    </source>
</evidence>
<reference evidence="2 3" key="1">
    <citation type="submission" date="2019-02" db="EMBL/GenBank/DDBJ databases">
        <title>Deep-cultivation of Planctomycetes and their phenomic and genomic characterization uncovers novel biology.</title>
        <authorList>
            <person name="Wiegand S."/>
            <person name="Jogler M."/>
            <person name="Boedeker C."/>
            <person name="Pinto D."/>
            <person name="Vollmers J."/>
            <person name="Rivas-Marin E."/>
            <person name="Kohn T."/>
            <person name="Peeters S.H."/>
            <person name="Heuer A."/>
            <person name="Rast P."/>
            <person name="Oberbeckmann S."/>
            <person name="Bunk B."/>
            <person name="Jeske O."/>
            <person name="Meyerdierks A."/>
            <person name="Storesund J.E."/>
            <person name="Kallscheuer N."/>
            <person name="Luecker S."/>
            <person name="Lage O.M."/>
            <person name="Pohl T."/>
            <person name="Merkel B.J."/>
            <person name="Hornburger P."/>
            <person name="Mueller R.-W."/>
            <person name="Bruemmer F."/>
            <person name="Labrenz M."/>
            <person name="Spormann A.M."/>
            <person name="Op den Camp H."/>
            <person name="Overmann J."/>
            <person name="Amann R."/>
            <person name="Jetten M.S.M."/>
            <person name="Mascher T."/>
            <person name="Medema M.H."/>
            <person name="Devos D.P."/>
            <person name="Kaster A.-K."/>
            <person name="Ovreas L."/>
            <person name="Rohde M."/>
            <person name="Galperin M.Y."/>
            <person name="Jogler C."/>
        </authorList>
    </citation>
    <scope>NUCLEOTIDE SEQUENCE [LARGE SCALE GENOMIC DNA]</scope>
    <source>
        <strain evidence="2 3">EC9</strain>
    </source>
</reference>
<dbReference type="RefSeq" id="WP_218934642.1">
    <property type="nucleotide sequence ID" value="NZ_CP036261.1"/>
</dbReference>
<evidence type="ECO:0000313" key="2">
    <source>
        <dbReference type="EMBL" id="QDS87245.1"/>
    </source>
</evidence>
<keyword evidence="1" id="KW-0732">Signal</keyword>
<accession>A0A517LX94</accession>
<dbReference type="AlphaFoldDB" id="A0A517LX94"/>
<sequence precursor="true">MRARITSIVWLIAVCGAGLAAGANDDLITPAMEDGSPAAGRRVRQVAAEYAGTNVHHALYLPVDWKPGGRYPVIVEYTGNKFPPSHSTGQVKDANLGYGISGGEGFIWVVMPCVAVGGQENAVTWWGDRQATVDYCKTNLPRVCAEFGGDLENLFICGFSRGAIAASYIGLADDEIASFWKGMFTHDHFDGERQWNYPDSDRESALQRLARLRGRPVLVSSTRASAIRDNYLIDHRDLAAFTFLDVPTKQLFAIPEGPYRHPHMDLWMHRESRYRQRARQWLKLALR</sequence>
<dbReference type="EMBL" id="CP036261">
    <property type="protein sequence ID" value="QDS87245.1"/>
    <property type="molecule type" value="Genomic_DNA"/>
</dbReference>
<feature type="chain" id="PRO_5021719986" description="Alpha/beta hydrolase family protein" evidence="1">
    <location>
        <begin position="21"/>
        <end position="287"/>
    </location>
</feature>
<feature type="signal peptide" evidence="1">
    <location>
        <begin position="1"/>
        <end position="20"/>
    </location>
</feature>
<protein>
    <recommendedName>
        <fullName evidence="4">Alpha/beta hydrolase family protein</fullName>
    </recommendedName>
</protein>
<dbReference type="SUPFAM" id="SSF53474">
    <property type="entry name" value="alpha/beta-Hydrolases"/>
    <property type="match status" value="1"/>
</dbReference>
<gene>
    <name evidence="2" type="ORF">EC9_14230</name>
</gene>
<dbReference type="InterPro" id="IPR029058">
    <property type="entry name" value="AB_hydrolase_fold"/>
</dbReference>